<accession>A0A099T5J7</accession>
<dbReference type="NCBIfam" id="NF005552">
    <property type="entry name" value="PRK07213.1"/>
    <property type="match status" value="1"/>
</dbReference>
<dbReference type="PANTHER" id="PTHR43794">
    <property type="entry name" value="AMINOHYDROLASE SSNA-RELATED"/>
    <property type="match status" value="1"/>
</dbReference>
<dbReference type="CDD" id="cd01305">
    <property type="entry name" value="archeal_chlorohydrolases"/>
    <property type="match status" value="1"/>
</dbReference>
<protein>
    <submittedName>
        <fullName evidence="2">Chlorohydrolase</fullName>
    </submittedName>
</protein>
<dbReference type="Gene3D" id="2.30.40.10">
    <property type="entry name" value="Urease, subunit C, domain 1"/>
    <property type="match status" value="1"/>
</dbReference>
<dbReference type="InterPro" id="IPR032466">
    <property type="entry name" value="Metal_Hydrolase"/>
</dbReference>
<dbReference type="RefSeq" id="WP_048193172.1">
    <property type="nucleotide sequence ID" value="NZ_CAAGSM010000007.1"/>
</dbReference>
<comment type="caution">
    <text evidence="2">The sequence shown here is derived from an EMBL/GenBank/DDBJ whole genome shotgun (WGS) entry which is preliminary data.</text>
</comment>
<dbReference type="InterPro" id="IPR011059">
    <property type="entry name" value="Metal-dep_hydrolase_composite"/>
</dbReference>
<dbReference type="Pfam" id="PF01979">
    <property type="entry name" value="Amidohydro_1"/>
    <property type="match status" value="1"/>
</dbReference>
<dbReference type="InterPro" id="IPR050287">
    <property type="entry name" value="MTA/SAH_deaminase"/>
</dbReference>
<organism evidence="2 3">
    <name type="scientific">Methanococcoides methylutens</name>
    <dbReference type="NCBI Taxonomy" id="2226"/>
    <lineage>
        <taxon>Archaea</taxon>
        <taxon>Methanobacteriati</taxon>
        <taxon>Methanobacteriota</taxon>
        <taxon>Stenosarchaea group</taxon>
        <taxon>Methanomicrobia</taxon>
        <taxon>Methanosarcinales</taxon>
        <taxon>Methanosarcinaceae</taxon>
        <taxon>Methanococcoides</taxon>
    </lineage>
</organism>
<gene>
    <name evidence="2" type="ORF">LI82_01370</name>
</gene>
<keyword evidence="2" id="KW-0378">Hydrolase</keyword>
<evidence type="ECO:0000313" key="3">
    <source>
        <dbReference type="Proteomes" id="UP000029859"/>
    </source>
</evidence>
<name>A0A099T5J7_METMT</name>
<feature type="domain" description="Amidohydrolase-related" evidence="1">
    <location>
        <begin position="44"/>
        <end position="353"/>
    </location>
</feature>
<dbReference type="SUPFAM" id="SSF51338">
    <property type="entry name" value="Composite domain of metallo-dependent hydrolases"/>
    <property type="match status" value="1"/>
</dbReference>
<dbReference type="OrthoDB" id="42910at2157"/>
<keyword evidence="3" id="KW-1185">Reference proteome</keyword>
<dbReference type="InterPro" id="IPR006680">
    <property type="entry name" value="Amidohydro-rel"/>
</dbReference>
<sequence length="370" mass="39979">MSCEQIISGTIILGDELESIEGYICVENGLITEIGEESTKSKNIIAPCFVNSHTHIGDSICKDPVLGSCENFRVKKDLDSLVRPPDGLKHRILGKTSYSDLVNSMRSTIEDMLGTGTCAFADFREGGVLGILALEEAIDNLIIDSIILGRPNDSDSSIDSVLADVNRVLRHADGLGMSGTNDVDMELLRRSRKSSTNKNKMFAIHTGEKSDNDIDKALSLDPDLLIHMTQAKKSDIMAVADANIPVIVCPRSNFITDVGMAPISEMLESGVTVAVGTDNVMLNSVNMFSEMEVLSKVFGLEDRQVFKMCTLNGASILGFNNMGSIKKGNKANLMILNGTSNNLIGVNDPVSGMVRRGRPDDILSIIHANE</sequence>
<dbReference type="EMBL" id="JRHO01000005">
    <property type="protein sequence ID" value="KGK99433.1"/>
    <property type="molecule type" value="Genomic_DNA"/>
</dbReference>
<reference evidence="2 3" key="1">
    <citation type="submission" date="2014-09" db="EMBL/GenBank/DDBJ databases">
        <title>Draft genome sequence of an obligately methylotrophic methanogen, Methanococcoides methylutens, isolated from marine sediment.</title>
        <authorList>
            <person name="Guan Y."/>
            <person name="Ngugi D.K."/>
            <person name="Blom J."/>
            <person name="Ali S."/>
            <person name="Ferry J.G."/>
            <person name="Stingl U."/>
        </authorList>
    </citation>
    <scope>NUCLEOTIDE SEQUENCE [LARGE SCALE GENOMIC DNA]</scope>
    <source>
        <strain evidence="2 3">DSM 2657</strain>
    </source>
</reference>
<evidence type="ECO:0000259" key="1">
    <source>
        <dbReference type="Pfam" id="PF01979"/>
    </source>
</evidence>
<dbReference type="Proteomes" id="UP000029859">
    <property type="component" value="Unassembled WGS sequence"/>
</dbReference>
<evidence type="ECO:0000313" key="2">
    <source>
        <dbReference type="EMBL" id="KGK99433.1"/>
    </source>
</evidence>
<dbReference type="PANTHER" id="PTHR43794:SF5">
    <property type="entry name" value="CHLOROHYDROLASE FAMILY PROTEIN"/>
    <property type="match status" value="1"/>
</dbReference>
<dbReference type="SUPFAM" id="SSF51556">
    <property type="entry name" value="Metallo-dependent hydrolases"/>
    <property type="match status" value="1"/>
</dbReference>
<proteinExistence type="predicted"/>
<dbReference type="Gene3D" id="3.20.20.140">
    <property type="entry name" value="Metal-dependent hydrolases"/>
    <property type="match status" value="1"/>
</dbReference>
<dbReference type="AlphaFoldDB" id="A0A099T5J7"/>
<dbReference type="GO" id="GO:0016810">
    <property type="term" value="F:hydrolase activity, acting on carbon-nitrogen (but not peptide) bonds"/>
    <property type="evidence" value="ECO:0007669"/>
    <property type="project" value="InterPro"/>
</dbReference>